<evidence type="ECO:0000256" key="1">
    <source>
        <dbReference type="SAM" id="SignalP"/>
    </source>
</evidence>
<dbReference type="STRING" id="1522368.IN07_05015"/>
<comment type="caution">
    <text evidence="2">The sequence shown here is derived from an EMBL/GenBank/DDBJ whole genome shotgun (WGS) entry which is preliminary data.</text>
</comment>
<evidence type="ECO:0000313" key="2">
    <source>
        <dbReference type="EMBL" id="KGH47973.1"/>
    </source>
</evidence>
<keyword evidence="1" id="KW-0732">Signal</keyword>
<dbReference type="AlphaFoldDB" id="A0A098YAX8"/>
<feature type="chain" id="PRO_5001942295" evidence="1">
    <location>
        <begin position="29"/>
        <end position="191"/>
    </location>
</feature>
<name>A0A098YAX8_9ACTN</name>
<feature type="signal peptide" evidence="1">
    <location>
        <begin position="1"/>
        <end position="28"/>
    </location>
</feature>
<proteinExistence type="predicted"/>
<dbReference type="Proteomes" id="UP000029713">
    <property type="component" value="Unassembled WGS sequence"/>
</dbReference>
<evidence type="ECO:0000313" key="3">
    <source>
        <dbReference type="Proteomes" id="UP000029713"/>
    </source>
</evidence>
<organism evidence="2 3">
    <name type="scientific">Modestobacter caceresii</name>
    <dbReference type="NCBI Taxonomy" id="1522368"/>
    <lineage>
        <taxon>Bacteria</taxon>
        <taxon>Bacillati</taxon>
        <taxon>Actinomycetota</taxon>
        <taxon>Actinomycetes</taxon>
        <taxon>Geodermatophilales</taxon>
        <taxon>Geodermatophilaceae</taxon>
        <taxon>Modestobacter</taxon>
    </lineage>
</organism>
<protein>
    <submittedName>
        <fullName evidence="2">Uncharacterized protein</fullName>
    </submittedName>
</protein>
<gene>
    <name evidence="2" type="ORF">IN07_05015</name>
</gene>
<reference evidence="2 3" key="1">
    <citation type="submission" date="2014-07" db="EMBL/GenBank/DDBJ databases">
        <title>Biosystematic studies on Modestobacter strains isolated from extreme hyper-arid desert soil and from historic building.</title>
        <authorList>
            <person name="Bukarasam K."/>
            <person name="Bull A."/>
            <person name="Girard G."/>
            <person name="van Wezel G."/>
            <person name="Goodfellow M."/>
        </authorList>
    </citation>
    <scope>NUCLEOTIDE SEQUENCE [LARGE SCALE GENOMIC DNA]</scope>
    <source>
        <strain evidence="2 3">KNN45-2b</strain>
    </source>
</reference>
<dbReference type="EMBL" id="JPMX01000014">
    <property type="protein sequence ID" value="KGH47973.1"/>
    <property type="molecule type" value="Genomic_DNA"/>
</dbReference>
<keyword evidence="3" id="KW-1185">Reference proteome</keyword>
<accession>A0A098YAX8</accession>
<sequence>MNGLALQLCALALSFILVALLVVTSSRAAFNAQTENSPNQVSAGAIDLTDNDAGTAMFANVTGLVPGATPVDRCIDVTYTGTVDPGAVLLYATSAPTGGLAPYLNLTVDIGADTTDAFRSCTNFSSTATLYTGTLAGFATAHSSYGAGLNTWDPVANPETRTFRFRVSVQDDQAAEGQTSTFGFTWETRTS</sequence>